<evidence type="ECO:0000256" key="6">
    <source>
        <dbReference type="ARBA" id="ARBA00022859"/>
    </source>
</evidence>
<evidence type="ECO:0000256" key="7">
    <source>
        <dbReference type="ARBA" id="ARBA00023157"/>
    </source>
</evidence>
<accession>A0ABM5H604</accession>
<keyword evidence="4" id="KW-0399">Innate immunity</keyword>
<dbReference type="InterPro" id="IPR013172">
    <property type="entry name" value="Bomanin"/>
</dbReference>
<keyword evidence="8" id="KW-0812">Transmembrane</keyword>
<comment type="similarity">
    <text evidence="2">Belongs to the bomanin family.</text>
</comment>
<dbReference type="RefSeq" id="XP_016975106.2">
    <property type="nucleotide sequence ID" value="XM_017119617.2"/>
</dbReference>
<comment type="subcellular location">
    <subcellularLocation>
        <location evidence="1">Secreted</location>
    </subcellularLocation>
</comment>
<evidence type="ECO:0000256" key="3">
    <source>
        <dbReference type="ARBA" id="ARBA00022525"/>
    </source>
</evidence>
<keyword evidence="8" id="KW-1133">Transmembrane helix</keyword>
<name>A0ABM5H604_DRORH</name>
<keyword evidence="10" id="KW-1185">Reference proteome</keyword>
<reference evidence="10" key="1">
    <citation type="journal article" date="2021" name="Elife">
        <title>Highly contiguous assemblies of 101 drosophilid genomes.</title>
        <authorList>
            <person name="Kim B.Y."/>
            <person name="Wang J.R."/>
            <person name="Miller D.E."/>
            <person name="Barmina O."/>
            <person name="Delaney E."/>
            <person name="Thompson A."/>
            <person name="Comeault A.A."/>
            <person name="Peede D."/>
            <person name="D'Agostino E.R."/>
            <person name="Pelaez J."/>
            <person name="Aguilar J.M."/>
            <person name="Haji D."/>
            <person name="Matsunaga T."/>
            <person name="Armstrong E.E."/>
            <person name="Zych M."/>
            <person name="Ogawa Y."/>
            <person name="Stamenkovic-Radak M."/>
            <person name="Jelic M."/>
            <person name="Veselinovic M.S."/>
            <person name="Tanaskovic M."/>
            <person name="Eric P."/>
            <person name="Gao J.J."/>
            <person name="Katoh T.K."/>
            <person name="Toda M.J."/>
            <person name="Watabe H."/>
            <person name="Watada M."/>
            <person name="Davis J.S."/>
            <person name="Moyle L.C."/>
            <person name="Manoli G."/>
            <person name="Bertolini E."/>
            <person name="Kostal V."/>
            <person name="Hawley R.S."/>
            <person name="Takahashi A."/>
            <person name="Jones C.D."/>
            <person name="Price D.K."/>
            <person name="Whiteman N."/>
            <person name="Kopp A."/>
            <person name="Matute D.R."/>
            <person name="Petrov D.A."/>
        </authorList>
    </citation>
    <scope>NUCLEOTIDE SEQUENCE [LARGE SCALE GENOMIC DNA]</scope>
</reference>
<evidence type="ECO:0000256" key="1">
    <source>
        <dbReference type="ARBA" id="ARBA00004613"/>
    </source>
</evidence>
<reference evidence="9" key="2">
    <citation type="submission" date="2025-05" db="UniProtKB">
        <authorList>
            <consortium name="EnsemblMetazoa"/>
        </authorList>
    </citation>
    <scope>IDENTIFICATION</scope>
</reference>
<dbReference type="EnsemblMetazoa" id="XM_017119617.2">
    <property type="protein sequence ID" value="XP_016975106.2"/>
    <property type="gene ID" value="LOC108041642"/>
</dbReference>
<feature type="transmembrane region" description="Helical" evidence="8">
    <location>
        <begin position="67"/>
        <end position="85"/>
    </location>
</feature>
<evidence type="ECO:0000313" key="9">
    <source>
        <dbReference type="EnsemblMetazoa" id="XP_016975106.2"/>
    </source>
</evidence>
<evidence type="ECO:0000256" key="2">
    <source>
        <dbReference type="ARBA" id="ARBA00005379"/>
    </source>
</evidence>
<evidence type="ECO:0000256" key="5">
    <source>
        <dbReference type="ARBA" id="ARBA00022729"/>
    </source>
</evidence>
<keyword evidence="7" id="KW-1015">Disulfide bond</keyword>
<evidence type="ECO:0000256" key="4">
    <source>
        <dbReference type="ARBA" id="ARBA00022588"/>
    </source>
</evidence>
<dbReference type="Pfam" id="PF08194">
    <property type="entry name" value="DIM"/>
    <property type="match status" value="1"/>
</dbReference>
<keyword evidence="6" id="KW-0391">Immunity</keyword>
<keyword evidence="3" id="KW-0964">Secreted</keyword>
<organism evidence="9 10">
    <name type="scientific">Drosophila rhopaloa</name>
    <name type="common">Fruit fly</name>
    <dbReference type="NCBI Taxonomy" id="1041015"/>
    <lineage>
        <taxon>Eukaryota</taxon>
        <taxon>Metazoa</taxon>
        <taxon>Ecdysozoa</taxon>
        <taxon>Arthropoda</taxon>
        <taxon>Hexapoda</taxon>
        <taxon>Insecta</taxon>
        <taxon>Pterygota</taxon>
        <taxon>Neoptera</taxon>
        <taxon>Endopterygota</taxon>
        <taxon>Diptera</taxon>
        <taxon>Brachycera</taxon>
        <taxon>Muscomorpha</taxon>
        <taxon>Ephydroidea</taxon>
        <taxon>Drosophilidae</taxon>
        <taxon>Drosophila</taxon>
        <taxon>Sophophora</taxon>
    </lineage>
</organism>
<keyword evidence="5" id="KW-0732">Signal</keyword>
<evidence type="ECO:0000256" key="8">
    <source>
        <dbReference type="SAM" id="Phobius"/>
    </source>
</evidence>
<protein>
    <submittedName>
        <fullName evidence="9">Uncharacterized protein</fullName>
    </submittedName>
</protein>
<evidence type="ECO:0000313" key="10">
    <source>
        <dbReference type="Proteomes" id="UP001652680"/>
    </source>
</evidence>
<proteinExistence type="inferred from homology"/>
<sequence length="108" mass="12203">MVFSKLISPGLSEVYNYLLHLGFYSQINSRLYKIRFREPRESVDGNRLSSAFSITNRKNQYRITMKFFSVVTVFVLGLLALANAVPLSPDPGNVIILTQCRGCNVRGN</sequence>
<keyword evidence="8" id="KW-0472">Membrane</keyword>
<dbReference type="GeneID" id="108041642"/>
<dbReference type="Proteomes" id="UP001652680">
    <property type="component" value="Unassembled WGS sequence"/>
</dbReference>